<accession>A0AA90KBD4</accession>
<protein>
    <submittedName>
        <fullName evidence="1">Uncharacterized protein</fullName>
    </submittedName>
</protein>
<comment type="caution">
    <text evidence="1">The sequence shown here is derived from an EMBL/GenBank/DDBJ whole genome shotgun (WGS) entry which is preliminary data.</text>
</comment>
<dbReference type="AlphaFoldDB" id="A0AA90KBD4"/>
<dbReference type="RefSeq" id="WP_271312385.1">
    <property type="nucleotide sequence ID" value="NZ_JABXJJ020000047.1"/>
</dbReference>
<proteinExistence type="predicted"/>
<evidence type="ECO:0000313" key="1">
    <source>
        <dbReference type="EMBL" id="MDI5973528.1"/>
    </source>
</evidence>
<organism evidence="1">
    <name type="scientific">Streptantibioticus silvisoli</name>
    <dbReference type="NCBI Taxonomy" id="2705255"/>
    <lineage>
        <taxon>Bacteria</taxon>
        <taxon>Bacillati</taxon>
        <taxon>Actinomycetota</taxon>
        <taxon>Actinomycetes</taxon>
        <taxon>Kitasatosporales</taxon>
        <taxon>Streptomycetaceae</taxon>
        <taxon>Streptantibioticus</taxon>
    </lineage>
</organism>
<dbReference type="EMBL" id="JABXJJ020000047">
    <property type="protein sequence ID" value="MDI5973528.1"/>
    <property type="molecule type" value="Genomic_DNA"/>
</dbReference>
<sequence>MSIHYAHALVTAGLALRVVGRDLAALLRRGAAAGVRVGVDELCRTANRQGEEEQQ</sequence>
<name>A0AA90KBD4_9ACTN</name>
<reference evidence="1" key="1">
    <citation type="submission" date="2023-05" db="EMBL/GenBank/DDBJ databases">
        <title>Streptantibioticus silvisoli sp. nov., acidotolerant actinomycetes 1 from pine litter.</title>
        <authorList>
            <person name="Swiecimska M."/>
            <person name="Golinska P."/>
            <person name="Sangal V."/>
            <person name="Wachnowicz B."/>
            <person name="Goodfellow M."/>
        </authorList>
    </citation>
    <scope>NUCLEOTIDE SEQUENCE</scope>
    <source>
        <strain evidence="1">SL13</strain>
    </source>
</reference>
<gene>
    <name evidence="1" type="ORF">POF50_030015</name>
</gene>